<dbReference type="EMBL" id="JAQIFT010000048">
    <property type="protein sequence ID" value="MDA3732449.1"/>
    <property type="molecule type" value="Genomic_DNA"/>
</dbReference>
<dbReference type="Proteomes" id="UP001169242">
    <property type="component" value="Unassembled WGS sequence"/>
</dbReference>
<gene>
    <name evidence="1" type="ORF">PBV87_13230</name>
</gene>
<dbReference type="AlphaFoldDB" id="A0AA42DNS7"/>
<evidence type="ECO:0000313" key="1">
    <source>
        <dbReference type="EMBL" id="MDA3732449.1"/>
    </source>
</evidence>
<proteinExistence type="predicted"/>
<keyword evidence="2" id="KW-1185">Reference proteome</keyword>
<sequence length="161" mass="19143">MNNEKFLSAPIEEQVAYINEQLQNKTFDQIAEEIGISKSKISSVMADEKYIYIKSIKRYCKYLTDTEETYELNQAINNDTFIFLEENLEHLKKMIETCSNKNVDLDKRIYDRESTFSNRNIKINDVIYSEFIQLCEQQYSYLKVQDLVSQALVEFVYNHKK</sequence>
<evidence type="ECO:0000313" key="2">
    <source>
        <dbReference type="Proteomes" id="UP001169242"/>
    </source>
</evidence>
<organism evidence="1 2">
    <name type="scientific">Holtiella tumoricola</name>
    <dbReference type="NCBI Taxonomy" id="3018743"/>
    <lineage>
        <taxon>Bacteria</taxon>
        <taxon>Bacillati</taxon>
        <taxon>Bacillota</taxon>
        <taxon>Clostridia</taxon>
        <taxon>Lachnospirales</taxon>
        <taxon>Cellulosilyticaceae</taxon>
        <taxon>Holtiella</taxon>
    </lineage>
</organism>
<comment type="caution">
    <text evidence="1">The sequence shown here is derived from an EMBL/GenBank/DDBJ whole genome shotgun (WGS) entry which is preliminary data.</text>
</comment>
<dbReference type="RefSeq" id="WP_271012594.1">
    <property type="nucleotide sequence ID" value="NZ_JAQIFT010000048.1"/>
</dbReference>
<name>A0AA42DNS7_9FIRM</name>
<reference evidence="1" key="1">
    <citation type="journal article" date="2023" name="Int. J. Syst. Evol. Microbiol.">
        <title>&lt;i&gt;Holtiella tumoricola&lt;/i&gt; gen. nov. sp. nov., isolated from a human clinical sample.</title>
        <authorList>
            <person name="Allen-Vercoe E."/>
            <person name="Daigneault M.C."/>
            <person name="Vancuren S.J."/>
            <person name="Cochrane K."/>
            <person name="O'Neal L.L."/>
            <person name="Sankaranarayanan K."/>
            <person name="Lawson P.A."/>
        </authorList>
    </citation>
    <scope>NUCLEOTIDE SEQUENCE</scope>
    <source>
        <strain evidence="1">CC70A</strain>
    </source>
</reference>
<protein>
    <submittedName>
        <fullName evidence="1">Uncharacterized protein</fullName>
    </submittedName>
</protein>
<accession>A0AA42DNS7</accession>